<dbReference type="PANTHER" id="PTHR34580:SF3">
    <property type="entry name" value="PROTEIN PAFB"/>
    <property type="match status" value="1"/>
</dbReference>
<dbReference type="InterPro" id="IPR026881">
    <property type="entry name" value="WYL_dom"/>
</dbReference>
<feature type="domain" description="Helix-turn-helix type 11" evidence="2">
    <location>
        <begin position="6"/>
        <end position="59"/>
    </location>
</feature>
<dbReference type="AlphaFoldDB" id="A0A0D0QH21"/>
<organism evidence="4 5">
    <name type="scientific">Wenxinia marina DSM 24838</name>
    <dbReference type="NCBI Taxonomy" id="1123501"/>
    <lineage>
        <taxon>Bacteria</taxon>
        <taxon>Pseudomonadati</taxon>
        <taxon>Pseudomonadota</taxon>
        <taxon>Alphaproteobacteria</taxon>
        <taxon>Rhodobacterales</taxon>
        <taxon>Roseobacteraceae</taxon>
        <taxon>Wenxinia</taxon>
    </lineage>
</organism>
<evidence type="ECO:0000256" key="1">
    <source>
        <dbReference type="SAM" id="MobiDB-lite"/>
    </source>
</evidence>
<feature type="compositionally biased region" description="Basic and acidic residues" evidence="1">
    <location>
        <begin position="238"/>
        <end position="247"/>
    </location>
</feature>
<dbReference type="EMBL" id="AONG01000005">
    <property type="protein sequence ID" value="KIQ70348.1"/>
    <property type="molecule type" value="Genomic_DNA"/>
</dbReference>
<accession>A0A0D0QH21</accession>
<evidence type="ECO:0000259" key="2">
    <source>
        <dbReference type="Pfam" id="PF08279"/>
    </source>
</evidence>
<dbReference type="RefSeq" id="WP_018304093.1">
    <property type="nucleotide sequence ID" value="NZ_KB902312.1"/>
</dbReference>
<dbReference type="Gene3D" id="1.10.10.10">
    <property type="entry name" value="Winged helix-like DNA-binding domain superfamily/Winged helix DNA-binding domain"/>
    <property type="match status" value="1"/>
</dbReference>
<dbReference type="InterPro" id="IPR013196">
    <property type="entry name" value="HTH_11"/>
</dbReference>
<dbReference type="InterPro" id="IPR051534">
    <property type="entry name" value="CBASS_pafABC_assoc_protein"/>
</dbReference>
<dbReference type="PATRIC" id="fig|1123501.6.peg.790"/>
<reference evidence="4 5" key="1">
    <citation type="submission" date="2013-01" db="EMBL/GenBank/DDBJ databases">
        <authorList>
            <person name="Fiebig A."/>
            <person name="Goeker M."/>
            <person name="Klenk H.-P.P."/>
        </authorList>
    </citation>
    <scope>NUCLEOTIDE SEQUENCE [LARGE SCALE GENOMIC DNA]</scope>
    <source>
        <strain evidence="4 5">DSM 24838</strain>
    </source>
</reference>
<dbReference type="STRING" id="1123501.Wenmar_00724"/>
<proteinExistence type="predicted"/>
<evidence type="ECO:0000313" key="4">
    <source>
        <dbReference type="EMBL" id="KIQ70348.1"/>
    </source>
</evidence>
<keyword evidence="5" id="KW-1185">Reference proteome</keyword>
<protein>
    <submittedName>
        <fullName evidence="4">Putative transcriptional regulator</fullName>
    </submittedName>
</protein>
<dbReference type="InterPro" id="IPR036388">
    <property type="entry name" value="WH-like_DNA-bd_sf"/>
</dbReference>
<dbReference type="Pfam" id="PF13280">
    <property type="entry name" value="WYL"/>
    <property type="match status" value="1"/>
</dbReference>
<evidence type="ECO:0000259" key="3">
    <source>
        <dbReference type="Pfam" id="PF13280"/>
    </source>
</evidence>
<evidence type="ECO:0000313" key="5">
    <source>
        <dbReference type="Proteomes" id="UP000035100"/>
    </source>
</evidence>
<dbReference type="Proteomes" id="UP000035100">
    <property type="component" value="Unassembled WGS sequence"/>
</dbReference>
<dbReference type="Pfam" id="PF08279">
    <property type="entry name" value="HTH_11"/>
    <property type="match status" value="1"/>
</dbReference>
<comment type="caution">
    <text evidence="4">The sequence shown here is derived from an EMBL/GenBank/DDBJ whole genome shotgun (WGS) entry which is preliminary data.</text>
</comment>
<gene>
    <name evidence="4" type="ORF">Wenmar_00724</name>
</gene>
<name>A0A0D0QH21_9RHOB</name>
<dbReference type="eggNOG" id="COG2378">
    <property type="taxonomic scope" value="Bacteria"/>
</dbReference>
<dbReference type="InterPro" id="IPR036390">
    <property type="entry name" value="WH_DNA-bd_sf"/>
</dbReference>
<dbReference type="SUPFAM" id="SSF46785">
    <property type="entry name" value="Winged helix' DNA-binding domain"/>
    <property type="match status" value="1"/>
</dbReference>
<dbReference type="PANTHER" id="PTHR34580">
    <property type="match status" value="1"/>
</dbReference>
<sequence length="247" mass="27903">MSRADRLLTLMQHLRRMRPPVLASRLAEATGVSERTIYRDIATLRASGALIDGEAGYGYTLTEDPALPPQSFDRLELEALLLGLGEVRATGDAELAEAAEQAMSKLIARLPDRQRRQAATTALMVYRHSRPEQPRFDLAPFREACWEERALDIDYRDAGGRATTRRIWPLQIVYLDYTLMLLAWCCLRQDFRMFRLPRVAAVRETDESFRPRRVPLLRDYIAQLSAGRGNSGPAPARSADDATAERS</sequence>
<feature type="region of interest" description="Disordered" evidence="1">
    <location>
        <begin position="226"/>
        <end position="247"/>
    </location>
</feature>
<dbReference type="OrthoDB" id="9807255at2"/>
<feature type="domain" description="WYL" evidence="3">
    <location>
        <begin position="138"/>
        <end position="203"/>
    </location>
</feature>
<dbReference type="PROSITE" id="PS52050">
    <property type="entry name" value="WYL"/>
    <property type="match status" value="1"/>
</dbReference>